<gene>
    <name evidence="2" type="ORF">BN877_I0755</name>
</gene>
<protein>
    <submittedName>
        <fullName evidence="2">Uncharacterized protein</fullName>
    </submittedName>
</protein>
<evidence type="ECO:0000313" key="2">
    <source>
        <dbReference type="EMBL" id="CDI07669.1"/>
    </source>
</evidence>
<dbReference type="AlphaFoldDB" id="U4Q1R7"/>
<proteinExistence type="predicted"/>
<feature type="region of interest" description="Disordered" evidence="1">
    <location>
        <begin position="39"/>
        <end position="70"/>
    </location>
</feature>
<dbReference type="Proteomes" id="UP000016944">
    <property type="component" value="Chromosome I"/>
</dbReference>
<reference evidence="2 3" key="1">
    <citation type="journal article" date="2013" name="Genome Announc.">
        <title>Complete Genome Sequence of the Sesbania Symbiont and Rice Growth-Promoting Endophyte Rhizobium sp. Strain IRBG74.</title>
        <authorList>
            <person name="Crook M.B."/>
            <person name="Mitra S."/>
            <person name="Ane J.M."/>
            <person name="Sadowsky M.J."/>
            <person name="Gyaneshwar P."/>
        </authorList>
    </citation>
    <scope>NUCLEOTIDE SEQUENCE [LARGE SCALE GENOMIC DNA]</scope>
    <source>
        <strain evidence="2 3">IRBG74</strain>
    </source>
</reference>
<dbReference type="HOGENOM" id="CLU_2755135_0_0_5"/>
<organism evidence="2 3">
    <name type="scientific">Agrobacterium pusense</name>
    <dbReference type="NCBI Taxonomy" id="648995"/>
    <lineage>
        <taxon>Bacteria</taxon>
        <taxon>Pseudomonadati</taxon>
        <taxon>Pseudomonadota</taxon>
        <taxon>Alphaproteobacteria</taxon>
        <taxon>Hyphomicrobiales</taxon>
        <taxon>Rhizobiaceae</taxon>
        <taxon>Rhizobium/Agrobacterium group</taxon>
        <taxon>Agrobacterium</taxon>
    </lineage>
</organism>
<sequence>MPAIRKTSAPMNWREKAWSLSNGGNARLLYFAPDKIRAGTPPSGVVKTETRPILSSRGAPVVPNGGEKSG</sequence>
<evidence type="ECO:0000256" key="1">
    <source>
        <dbReference type="SAM" id="MobiDB-lite"/>
    </source>
</evidence>
<evidence type="ECO:0000313" key="3">
    <source>
        <dbReference type="Proteomes" id="UP000016944"/>
    </source>
</evidence>
<dbReference type="EMBL" id="HG518322">
    <property type="protein sequence ID" value="CDI07669.1"/>
    <property type="molecule type" value="Genomic_DNA"/>
</dbReference>
<dbReference type="KEGG" id="rir:BN877_I0755"/>
<accession>U4Q1R7</accession>
<name>U4Q1R7_9HYPH</name>